<dbReference type="Proteomes" id="UP001190700">
    <property type="component" value="Unassembled WGS sequence"/>
</dbReference>
<protein>
    <submittedName>
        <fullName evidence="1">Uncharacterized protein</fullName>
    </submittedName>
</protein>
<organism evidence="1 2">
    <name type="scientific">Cymbomonas tetramitiformis</name>
    <dbReference type="NCBI Taxonomy" id="36881"/>
    <lineage>
        <taxon>Eukaryota</taxon>
        <taxon>Viridiplantae</taxon>
        <taxon>Chlorophyta</taxon>
        <taxon>Pyramimonadophyceae</taxon>
        <taxon>Pyramimonadales</taxon>
        <taxon>Pyramimonadaceae</taxon>
        <taxon>Cymbomonas</taxon>
    </lineage>
</organism>
<evidence type="ECO:0000313" key="1">
    <source>
        <dbReference type="EMBL" id="KAK3235503.1"/>
    </source>
</evidence>
<sequence>MDDVVSTFQTAFDSEDDAAFAPLCQRHDQPLVRDDSEPFTYPETLDMGLRAQYVGVAHGESSATDMSDALAEARAGGVRCATICARRCTKEPALPAVSASDPARFEYPFDTTFMDKCFDQLSPAAEASLHARSIVHPLAVCDTELSVIDDVDSDSDCGSDGDVDSYEPAVVRCVRPVGAAG</sequence>
<accession>A0AAE0BGL1</accession>
<name>A0AAE0BGL1_9CHLO</name>
<reference evidence="1 2" key="1">
    <citation type="journal article" date="2015" name="Genome Biol. Evol.">
        <title>Comparative Genomics of a Bacterivorous Green Alga Reveals Evolutionary Causalities and Consequences of Phago-Mixotrophic Mode of Nutrition.</title>
        <authorList>
            <person name="Burns J.A."/>
            <person name="Paasch A."/>
            <person name="Narechania A."/>
            <person name="Kim E."/>
        </authorList>
    </citation>
    <scope>NUCLEOTIDE SEQUENCE [LARGE SCALE GENOMIC DNA]</scope>
    <source>
        <strain evidence="1 2">PLY_AMNH</strain>
    </source>
</reference>
<comment type="caution">
    <text evidence="1">The sequence shown here is derived from an EMBL/GenBank/DDBJ whole genome shotgun (WGS) entry which is preliminary data.</text>
</comment>
<dbReference type="EMBL" id="LGRX02035278">
    <property type="protein sequence ID" value="KAK3235503.1"/>
    <property type="molecule type" value="Genomic_DNA"/>
</dbReference>
<keyword evidence="2" id="KW-1185">Reference proteome</keyword>
<gene>
    <name evidence="1" type="ORF">CYMTET_54300</name>
</gene>
<dbReference type="AlphaFoldDB" id="A0AAE0BGL1"/>
<proteinExistence type="predicted"/>
<evidence type="ECO:0000313" key="2">
    <source>
        <dbReference type="Proteomes" id="UP001190700"/>
    </source>
</evidence>